<evidence type="ECO:0000313" key="2">
    <source>
        <dbReference type="Proteomes" id="UP001287445"/>
    </source>
</evidence>
<evidence type="ECO:0000313" key="1">
    <source>
        <dbReference type="EMBL" id="MDX4956560.1"/>
    </source>
</evidence>
<dbReference type="Proteomes" id="UP001287445">
    <property type="component" value="Unassembled WGS sequence"/>
</dbReference>
<name>A0AAJ2R6J3_DELAC</name>
<evidence type="ECO:0008006" key="3">
    <source>
        <dbReference type="Google" id="ProtNLM"/>
    </source>
</evidence>
<organism evidence="1 2">
    <name type="scientific">Delftia acidovorans</name>
    <name type="common">Pseudomonas acidovorans</name>
    <name type="synonym">Comamonas acidovorans</name>
    <dbReference type="NCBI Taxonomy" id="80866"/>
    <lineage>
        <taxon>Bacteria</taxon>
        <taxon>Pseudomonadati</taxon>
        <taxon>Pseudomonadota</taxon>
        <taxon>Betaproteobacteria</taxon>
        <taxon>Burkholderiales</taxon>
        <taxon>Comamonadaceae</taxon>
        <taxon>Delftia</taxon>
    </lineage>
</organism>
<gene>
    <name evidence="1" type="ORF">SGN30_24375</name>
</gene>
<comment type="caution">
    <text evidence="1">The sequence shown here is derived from an EMBL/GenBank/DDBJ whole genome shotgun (WGS) entry which is preliminary data.</text>
</comment>
<sequence>MLVDAVERRFGVVEAMPQEFTLELLTDNGNAYITHETRGIARSLGLMECFWSSRQTPSST</sequence>
<protein>
    <recommendedName>
        <fullName evidence="3">Transposase</fullName>
    </recommendedName>
</protein>
<proteinExistence type="predicted"/>
<accession>A0AAJ2R6J3</accession>
<reference evidence="1" key="1">
    <citation type="submission" date="2023-11" db="EMBL/GenBank/DDBJ databases">
        <title>Identification and selenium tolerance of Delftia acidovorans R3-25.</title>
        <authorList>
            <person name="Zhang S."/>
            <person name="Liu Y."/>
            <person name="Guo Y."/>
        </authorList>
    </citation>
    <scope>NUCLEOTIDE SEQUENCE</scope>
    <source>
        <strain evidence="1">R3-25</strain>
    </source>
</reference>
<dbReference type="EMBL" id="JAWWMZ010000012">
    <property type="protein sequence ID" value="MDX4956560.1"/>
    <property type="molecule type" value="Genomic_DNA"/>
</dbReference>
<dbReference type="RefSeq" id="WP_319076061.1">
    <property type="nucleotide sequence ID" value="NZ_JAWWMZ010000012.1"/>
</dbReference>
<dbReference type="AlphaFoldDB" id="A0AAJ2R6J3"/>